<feature type="chain" id="PRO_5016991583" description="DUF1302 domain-containing protein" evidence="1">
    <location>
        <begin position="21"/>
        <end position="434"/>
    </location>
</feature>
<dbReference type="SUPFAM" id="SSF56935">
    <property type="entry name" value="Porins"/>
    <property type="match status" value="1"/>
</dbReference>
<organism evidence="2 3">
    <name type="scientific">Abyssibacter profundi</name>
    <dbReference type="NCBI Taxonomy" id="2182787"/>
    <lineage>
        <taxon>Bacteria</taxon>
        <taxon>Pseudomonadati</taxon>
        <taxon>Pseudomonadota</taxon>
        <taxon>Gammaproteobacteria</taxon>
        <taxon>Chromatiales</taxon>
        <taxon>Oceanococcaceae</taxon>
        <taxon>Abyssibacter</taxon>
    </lineage>
</organism>
<dbReference type="Pfam" id="PF06980">
    <property type="entry name" value="DUF1302"/>
    <property type="match status" value="1"/>
</dbReference>
<name>A0A363UJW5_9GAMM</name>
<protein>
    <recommendedName>
        <fullName evidence="4">DUF1302 domain-containing protein</fullName>
    </recommendedName>
</protein>
<dbReference type="Proteomes" id="UP000251800">
    <property type="component" value="Unassembled WGS sequence"/>
</dbReference>
<dbReference type="AlphaFoldDB" id="A0A363UJW5"/>
<gene>
    <name evidence="2" type="ORF">DEH80_11480</name>
</gene>
<evidence type="ECO:0000256" key="1">
    <source>
        <dbReference type="SAM" id="SignalP"/>
    </source>
</evidence>
<comment type="caution">
    <text evidence="2">The sequence shown here is derived from an EMBL/GenBank/DDBJ whole genome shotgun (WGS) entry which is preliminary data.</text>
</comment>
<evidence type="ECO:0000313" key="2">
    <source>
        <dbReference type="EMBL" id="PWN55718.1"/>
    </source>
</evidence>
<feature type="signal peptide" evidence="1">
    <location>
        <begin position="1"/>
        <end position="20"/>
    </location>
</feature>
<dbReference type="OrthoDB" id="9769143at2"/>
<dbReference type="RefSeq" id="WP_109720642.1">
    <property type="nucleotide sequence ID" value="NZ_QEQK01000009.1"/>
</dbReference>
<dbReference type="EMBL" id="QEQK01000009">
    <property type="protein sequence ID" value="PWN55718.1"/>
    <property type="molecule type" value="Genomic_DNA"/>
</dbReference>
<accession>A0A363UJW5</accession>
<reference evidence="2 3" key="1">
    <citation type="submission" date="2018-05" db="EMBL/GenBank/DDBJ databases">
        <title>Abyssibacter profundi OUC007T gen. nov., sp. nov, a marine bacterium isolated from seawater of the Mariana Trench.</title>
        <authorList>
            <person name="Zhou S."/>
        </authorList>
    </citation>
    <scope>NUCLEOTIDE SEQUENCE [LARGE SCALE GENOMIC DNA]</scope>
    <source>
        <strain evidence="2 3">OUC007</strain>
    </source>
</reference>
<evidence type="ECO:0000313" key="3">
    <source>
        <dbReference type="Proteomes" id="UP000251800"/>
    </source>
</evidence>
<evidence type="ECO:0008006" key="4">
    <source>
        <dbReference type="Google" id="ProtNLM"/>
    </source>
</evidence>
<sequence>MSARAGVWVLALSVVTPVQASLRVGGIVDVAHAVETGDGRTQKSELTVLPVLDWRSPWGIDWTAVGRLRADAVDRLEPQRPEQRTVGAWNRRMLAGDDAEAELRELYAEAYWGDHYLRLGKQQVVWGQSDGLKVLDRVNPQSFREFILDDFEDSRIPLWSVKWEVPVGDRWLAQWLLILDQTYHELPSEEGVYAFEASEFRPTLAADDVVLGRQFDKPDRPLRDADVGTQWSARFSGWDVTFNYLFHYADQPVVRVLRTENGVRIQTAYERTQTVGATASNAFGDFTLRTEMGYTTDRYVFGHPASSVDGVVRGGELAYVVGVDWMGLRDTLVSAQFFQSWFDRGRSAARRRSVETDVTLLLERRFMNDVLKVGGLLIHDIDRGDGLLSPAISFDYRANLIVRFEADVFYGNEDGRYGQFDHRDRLVVGVEYGF</sequence>
<keyword evidence="1" id="KW-0732">Signal</keyword>
<keyword evidence="3" id="KW-1185">Reference proteome</keyword>
<proteinExistence type="predicted"/>
<dbReference type="InterPro" id="IPR010727">
    <property type="entry name" value="DUF1302"/>
</dbReference>